<organism evidence="1 2">
    <name type="scientific">Pangasianodon gigas</name>
    <name type="common">Mekong giant catfish</name>
    <name type="synonym">Pangasius gigas</name>
    <dbReference type="NCBI Taxonomy" id="30993"/>
    <lineage>
        <taxon>Eukaryota</taxon>
        <taxon>Metazoa</taxon>
        <taxon>Chordata</taxon>
        <taxon>Craniata</taxon>
        <taxon>Vertebrata</taxon>
        <taxon>Euteleostomi</taxon>
        <taxon>Actinopterygii</taxon>
        <taxon>Neopterygii</taxon>
        <taxon>Teleostei</taxon>
        <taxon>Ostariophysi</taxon>
        <taxon>Siluriformes</taxon>
        <taxon>Pangasiidae</taxon>
        <taxon>Pangasianodon</taxon>
    </lineage>
</organism>
<reference evidence="1 2" key="1">
    <citation type="journal article" date="2022" name="bioRxiv">
        <title>An ancient truncated duplication of the anti-Mullerian hormone receptor type 2 gene is a potential conserved master sex determinant in the Pangasiidae catfish family.</title>
        <authorList>
            <person name="Wen M."/>
            <person name="Pan Q."/>
            <person name="Jouanno E."/>
            <person name="Montfort J."/>
            <person name="Zahm M."/>
            <person name="Cabau C."/>
            <person name="Klopp C."/>
            <person name="Iampietro C."/>
            <person name="Roques C."/>
            <person name="Bouchez O."/>
            <person name="Castinel A."/>
            <person name="Donnadieu C."/>
            <person name="Parrinello H."/>
            <person name="Poncet C."/>
            <person name="Belmonte E."/>
            <person name="Gautier V."/>
            <person name="Avarre J.-C."/>
            <person name="Dugue R."/>
            <person name="Gustiano R."/>
            <person name="Ha T.T.T."/>
            <person name="Campet M."/>
            <person name="Sriphairoj K."/>
            <person name="Ribolli J."/>
            <person name="de Almeida F.L."/>
            <person name="Desvignes T."/>
            <person name="Postlethwait J.H."/>
            <person name="Bucao C.F."/>
            <person name="Robinson-Rechavi M."/>
            <person name="Bobe J."/>
            <person name="Herpin A."/>
            <person name="Guiguen Y."/>
        </authorList>
    </citation>
    <scope>NUCLEOTIDE SEQUENCE [LARGE SCALE GENOMIC DNA]</scope>
    <source>
        <strain evidence="1">YG-Dec2019</strain>
    </source>
</reference>
<protein>
    <submittedName>
        <fullName evidence="1">Uncharacterized protein</fullName>
    </submittedName>
</protein>
<evidence type="ECO:0000313" key="1">
    <source>
        <dbReference type="EMBL" id="MCI4388938.1"/>
    </source>
</evidence>
<accession>A0ACC5XCZ1</accession>
<proteinExistence type="predicted"/>
<dbReference type="EMBL" id="CM040471">
    <property type="protein sequence ID" value="MCI4388938.1"/>
    <property type="molecule type" value="Genomic_DNA"/>
</dbReference>
<name>A0ACC5XCZ1_PANGG</name>
<keyword evidence="2" id="KW-1185">Reference proteome</keyword>
<evidence type="ECO:0000313" key="2">
    <source>
        <dbReference type="Proteomes" id="UP000829447"/>
    </source>
</evidence>
<dbReference type="Proteomes" id="UP000829447">
    <property type="component" value="Linkage Group LG18"/>
</dbReference>
<gene>
    <name evidence="1" type="ORF">PGIGA_G00091930</name>
</gene>
<sequence>MQHGMKLIGNKLPFYNDLRPKTMQIHSNMCLGAVFILVSNQWHRNTISGLKAGLKGHT</sequence>
<comment type="caution">
    <text evidence="1">The sequence shown here is derived from an EMBL/GenBank/DDBJ whole genome shotgun (WGS) entry which is preliminary data.</text>
</comment>